<protein>
    <submittedName>
        <fullName evidence="3">Uncharacterized protein</fullName>
    </submittedName>
</protein>
<keyword evidence="1" id="KW-0812">Transmembrane</keyword>
<dbReference type="Proteomes" id="UP001172102">
    <property type="component" value="Unassembled WGS sequence"/>
</dbReference>
<gene>
    <name evidence="3" type="ORF">B0H67DRAFT_476149</name>
</gene>
<keyword evidence="1" id="KW-1133">Transmembrane helix</keyword>
<dbReference type="EMBL" id="JAUKUA010000001">
    <property type="protein sequence ID" value="KAK0730887.1"/>
    <property type="molecule type" value="Genomic_DNA"/>
</dbReference>
<comment type="caution">
    <text evidence="3">The sequence shown here is derived from an EMBL/GenBank/DDBJ whole genome shotgun (WGS) entry which is preliminary data.</text>
</comment>
<evidence type="ECO:0000313" key="4">
    <source>
        <dbReference type="Proteomes" id="UP001172102"/>
    </source>
</evidence>
<feature type="chain" id="PRO_5041435990" evidence="2">
    <location>
        <begin position="21"/>
        <end position="607"/>
    </location>
</feature>
<feature type="transmembrane region" description="Helical" evidence="1">
    <location>
        <begin position="36"/>
        <end position="57"/>
    </location>
</feature>
<dbReference type="AlphaFoldDB" id="A0AA40BAX2"/>
<keyword evidence="1" id="KW-0472">Membrane</keyword>
<evidence type="ECO:0000256" key="1">
    <source>
        <dbReference type="SAM" id="Phobius"/>
    </source>
</evidence>
<feature type="transmembrane region" description="Helical" evidence="1">
    <location>
        <begin position="78"/>
        <end position="99"/>
    </location>
</feature>
<sequence>MQRLAVLGVTLLLLHGKVESAKGRAIIQASQVAATIWPIAFAAATGSMLHSVALYRAQQGTQLRVLDMLLTSRTVGGMLKYLVFSFRFSLGLLLLVLIWCFSPLGSQAILRAAELQSNTETVGRPVVYFPVANISSVTEYSTVVGVSSYLSSLQSIRAIILSSLYDSGTRVMHSNGSAPAFSDAVAALGGPQAAVEAVQQDLWGNVRVPFIHMLDGYDPLRPSDWIQVPPDRIPPYQSLIGVPIRGMPQDTVGNTTVYINSTYHFLRCSGRWHNTTAWLLDNGHRMPNFTSVWATEFNWSIKSYPLEGSKKGYYGSLEFFSRRNVTSCNVHSSVVEVEVRCVKPGAQLRRSCRSTRIRNALGQGPFSNATVFSRGDAPGNPLGGYPSILLHDMVNVDLATHNSEFNAFQMYLSDSTAGFANTAAYGDEFCSVSREAFEARLGMLINTFWVASLEQFTILNRDGIKSPKDVNWTTIFYDTRKFLYANSTSVSSYFTEPTYRILVPWISVYLAAVTVLALATICNLWLRLAVRVPDFIDSVSALARDTPFVRRPAGVSSALGGAEQMDLLKDRWVRVQDVQASQELGRIALSDDKTLGMHTLERDRLYE</sequence>
<feature type="transmembrane region" description="Helical" evidence="1">
    <location>
        <begin position="502"/>
        <end position="526"/>
    </location>
</feature>
<reference evidence="3" key="1">
    <citation type="submission" date="2023-06" db="EMBL/GenBank/DDBJ databases">
        <title>Genome-scale phylogeny and comparative genomics of the fungal order Sordariales.</title>
        <authorList>
            <consortium name="Lawrence Berkeley National Laboratory"/>
            <person name="Hensen N."/>
            <person name="Bonometti L."/>
            <person name="Westerberg I."/>
            <person name="Brannstrom I.O."/>
            <person name="Guillou S."/>
            <person name="Cros-Aarteil S."/>
            <person name="Calhoun S."/>
            <person name="Haridas S."/>
            <person name="Kuo A."/>
            <person name="Mondo S."/>
            <person name="Pangilinan J."/>
            <person name="Riley R."/>
            <person name="Labutti K."/>
            <person name="Andreopoulos B."/>
            <person name="Lipzen A."/>
            <person name="Chen C."/>
            <person name="Yanf M."/>
            <person name="Daum C."/>
            <person name="Ng V."/>
            <person name="Clum A."/>
            <person name="Steindorff A."/>
            <person name="Ohm R."/>
            <person name="Martin F."/>
            <person name="Silar P."/>
            <person name="Natvig D."/>
            <person name="Lalanne C."/>
            <person name="Gautier V."/>
            <person name="Ament-Velasquez S.L."/>
            <person name="Kruys A."/>
            <person name="Hutchinson M.I."/>
            <person name="Powell A.J."/>
            <person name="Barry K."/>
            <person name="Miller A.N."/>
            <person name="Grigoriev I.V."/>
            <person name="Debuchy R."/>
            <person name="Gladieux P."/>
            <person name="Thoren M.H."/>
            <person name="Johannesson H."/>
        </authorList>
    </citation>
    <scope>NUCLEOTIDE SEQUENCE</scope>
    <source>
        <strain evidence="3">SMH4607-1</strain>
    </source>
</reference>
<evidence type="ECO:0000313" key="3">
    <source>
        <dbReference type="EMBL" id="KAK0730887.1"/>
    </source>
</evidence>
<feature type="signal peptide" evidence="2">
    <location>
        <begin position="1"/>
        <end position="20"/>
    </location>
</feature>
<organism evidence="3 4">
    <name type="scientific">Lasiosphaeris hirsuta</name>
    <dbReference type="NCBI Taxonomy" id="260670"/>
    <lineage>
        <taxon>Eukaryota</taxon>
        <taxon>Fungi</taxon>
        <taxon>Dikarya</taxon>
        <taxon>Ascomycota</taxon>
        <taxon>Pezizomycotina</taxon>
        <taxon>Sordariomycetes</taxon>
        <taxon>Sordariomycetidae</taxon>
        <taxon>Sordariales</taxon>
        <taxon>Lasiosphaeriaceae</taxon>
        <taxon>Lasiosphaeris</taxon>
    </lineage>
</organism>
<name>A0AA40BAX2_9PEZI</name>
<evidence type="ECO:0000256" key="2">
    <source>
        <dbReference type="SAM" id="SignalP"/>
    </source>
</evidence>
<keyword evidence="4" id="KW-1185">Reference proteome</keyword>
<proteinExistence type="predicted"/>
<accession>A0AA40BAX2</accession>
<keyword evidence="2" id="KW-0732">Signal</keyword>